<evidence type="ECO:0000313" key="2">
    <source>
        <dbReference type="Proteomes" id="UP000070299"/>
    </source>
</evidence>
<name>A0A136A4D0_9ALTE</name>
<dbReference type="OrthoDB" id="3035051at2"/>
<evidence type="ECO:0000313" key="1">
    <source>
        <dbReference type="EMBL" id="KXI30077.1"/>
    </source>
</evidence>
<dbReference type="AlphaFoldDB" id="A0A136A4D0"/>
<reference evidence="2" key="1">
    <citation type="submission" date="2016-02" db="EMBL/GenBank/DDBJ databases">
        <authorList>
            <person name="Schultz-Johansen M."/>
            <person name="Glaring M.A."/>
            <person name="Bech P.K."/>
            <person name="Stougaard P."/>
        </authorList>
    </citation>
    <scope>NUCLEOTIDE SEQUENCE [LARGE SCALE GENOMIC DNA]</scope>
    <source>
        <strain evidence="2">S66</strain>
    </source>
</reference>
<protein>
    <submittedName>
        <fullName evidence="1">Uncharacterized protein</fullName>
    </submittedName>
</protein>
<dbReference type="EMBL" id="LSNE01000003">
    <property type="protein sequence ID" value="KXI30077.1"/>
    <property type="molecule type" value="Genomic_DNA"/>
</dbReference>
<sequence length="167" mass="19186">MSITKELENLYFHDSSLRGINVSFSDGNARSCVLDIDYYNWEGNQKIRESAPNDPWKWRRLILKFGYLAHIEFSAPDLVNRAQDLDEAELGYALSAFEDEYKKFKVEFPRGKYPLFESGEVISIRFTTQNYSSSESGYLWVVGNDVSIGWEDADTLVGQIHIPIQNA</sequence>
<keyword evidence="2" id="KW-1185">Reference proteome</keyword>
<dbReference type="RefSeq" id="WP_068373832.1">
    <property type="nucleotide sequence ID" value="NZ_LSNE01000003.1"/>
</dbReference>
<accession>A0A136A4D0</accession>
<dbReference type="STRING" id="1799789.AX660_08745"/>
<gene>
    <name evidence="1" type="ORF">AX660_08745</name>
</gene>
<proteinExistence type="predicted"/>
<dbReference type="Proteomes" id="UP000070299">
    <property type="component" value="Unassembled WGS sequence"/>
</dbReference>
<organism evidence="1 2">
    <name type="scientific">Paraglaciecola hydrolytica</name>
    <dbReference type="NCBI Taxonomy" id="1799789"/>
    <lineage>
        <taxon>Bacteria</taxon>
        <taxon>Pseudomonadati</taxon>
        <taxon>Pseudomonadota</taxon>
        <taxon>Gammaproteobacteria</taxon>
        <taxon>Alteromonadales</taxon>
        <taxon>Alteromonadaceae</taxon>
        <taxon>Paraglaciecola</taxon>
    </lineage>
</organism>
<comment type="caution">
    <text evidence="1">The sequence shown here is derived from an EMBL/GenBank/DDBJ whole genome shotgun (WGS) entry which is preliminary data.</text>
</comment>